<keyword evidence="9" id="KW-1185">Reference proteome</keyword>
<evidence type="ECO:0000256" key="1">
    <source>
        <dbReference type="ARBA" id="ARBA00004370"/>
    </source>
</evidence>
<dbReference type="OrthoDB" id="9802471at2"/>
<evidence type="ECO:0000313" key="8">
    <source>
        <dbReference type="EMBL" id="VEJ34434.1"/>
    </source>
</evidence>
<dbReference type="SUPFAM" id="SSF47928">
    <property type="entry name" value="N-terminal domain of the delta subunit of the F1F0-ATP synthase"/>
    <property type="match status" value="1"/>
</dbReference>
<keyword evidence="4 7" id="KW-0406">Ion transport</keyword>
<name>A0A448UZV5_9FIRM</name>
<comment type="function">
    <text evidence="7">This protein is part of the stalk that links CF(0) to CF(1). It either transmits conformational changes from CF(0) to CF(1) or is implicated in proton conduction.</text>
</comment>
<protein>
    <recommendedName>
        <fullName evidence="7">ATP synthase subunit delta</fullName>
    </recommendedName>
    <alternativeName>
        <fullName evidence="7">ATP synthase F(1) sector subunit delta</fullName>
    </alternativeName>
    <alternativeName>
        <fullName evidence="7">F-type ATPase subunit delta</fullName>
        <shortName evidence="7">F-ATPase subunit delta</shortName>
    </alternativeName>
</protein>
<dbReference type="NCBIfam" id="TIGR01145">
    <property type="entry name" value="ATP_synt_delta"/>
    <property type="match status" value="1"/>
</dbReference>
<dbReference type="InterPro" id="IPR000711">
    <property type="entry name" value="ATPase_OSCP/dsu"/>
</dbReference>
<comment type="similarity">
    <text evidence="7">Belongs to the ATPase delta chain family.</text>
</comment>
<dbReference type="InterPro" id="IPR026015">
    <property type="entry name" value="ATP_synth_OSCP/delta_N_sf"/>
</dbReference>
<evidence type="ECO:0000256" key="4">
    <source>
        <dbReference type="ARBA" id="ARBA00023065"/>
    </source>
</evidence>
<evidence type="ECO:0000256" key="3">
    <source>
        <dbReference type="ARBA" id="ARBA00022781"/>
    </source>
</evidence>
<accession>A0A448UZV5</accession>
<proteinExistence type="inferred from homology"/>
<keyword evidence="5 7" id="KW-0472">Membrane</keyword>
<dbReference type="Gene3D" id="1.10.520.20">
    <property type="entry name" value="N-terminal domain of the delta subunit of the F1F0-ATP synthase"/>
    <property type="match status" value="1"/>
</dbReference>
<keyword evidence="3 7" id="KW-0375">Hydrogen ion transport</keyword>
<comment type="function">
    <text evidence="7">F(1)F(0) ATP synthase produces ATP from ADP in the presence of a proton or sodium gradient. F-type ATPases consist of two structural domains, F(1) containing the extramembraneous catalytic core and F(0) containing the membrane proton channel, linked together by a central stalk and a peripheral stalk. During catalysis, ATP synthesis in the catalytic domain of F(1) is coupled via a rotary mechanism of the central stalk subunits to proton translocation.</text>
</comment>
<evidence type="ECO:0000256" key="6">
    <source>
        <dbReference type="ARBA" id="ARBA00023310"/>
    </source>
</evidence>
<keyword evidence="7" id="KW-0139">CF(1)</keyword>
<dbReference type="EMBL" id="LR134523">
    <property type="protein sequence ID" value="VEJ34434.1"/>
    <property type="molecule type" value="Genomic_DNA"/>
</dbReference>
<gene>
    <name evidence="7 8" type="primary">atpH</name>
    <name evidence="8" type="ORF">NCTC13079_00152</name>
</gene>
<comment type="subcellular location">
    <subcellularLocation>
        <location evidence="7">Cell membrane</location>
        <topology evidence="7">Peripheral membrane protein</topology>
    </subcellularLocation>
    <subcellularLocation>
        <location evidence="1">Membrane</location>
    </subcellularLocation>
</comment>
<dbReference type="Pfam" id="PF00213">
    <property type="entry name" value="OSCP"/>
    <property type="match status" value="1"/>
</dbReference>
<dbReference type="KEGG" id="piv:NCTC13079_00152"/>
<keyword evidence="2 7" id="KW-0813">Transport</keyword>
<evidence type="ECO:0000313" key="9">
    <source>
        <dbReference type="Proteomes" id="UP000269544"/>
    </source>
</evidence>
<evidence type="ECO:0000256" key="7">
    <source>
        <dbReference type="HAMAP-Rule" id="MF_01416"/>
    </source>
</evidence>
<sequence>MFDDVVKKYSEALYDVAETEGDDMLEDLRMVGEAYENRELRGALSHPDLGAEEKHAIVENLFRGRVSDFVTNFLLICVDNRRSDLVPYIVKDYEDLYYERRGIERITVVTPIELEEEKLRAIARAYKGDDAVEVRQRIDESLIGGVQIETDTGIIDRSIARQLEDMARVLRHHP</sequence>
<organism evidence="8 9">
    <name type="scientific">Aedoeadaptatus ivorii</name>
    <dbReference type="NCBI Taxonomy" id="54006"/>
    <lineage>
        <taxon>Bacteria</taxon>
        <taxon>Bacillati</taxon>
        <taxon>Bacillota</taxon>
        <taxon>Tissierellia</taxon>
        <taxon>Tissierellales</taxon>
        <taxon>Peptoniphilaceae</taxon>
        <taxon>Aedoeadaptatus</taxon>
    </lineage>
</organism>
<evidence type="ECO:0000256" key="5">
    <source>
        <dbReference type="ARBA" id="ARBA00023136"/>
    </source>
</evidence>
<dbReference type="GO" id="GO:0045259">
    <property type="term" value="C:proton-transporting ATP synthase complex"/>
    <property type="evidence" value="ECO:0007669"/>
    <property type="project" value="UniProtKB-KW"/>
</dbReference>
<dbReference type="HAMAP" id="MF_01416">
    <property type="entry name" value="ATP_synth_delta_bact"/>
    <property type="match status" value="1"/>
</dbReference>
<keyword evidence="6 7" id="KW-0066">ATP synthesis</keyword>
<dbReference type="Proteomes" id="UP000269544">
    <property type="component" value="Chromosome"/>
</dbReference>
<dbReference type="AlphaFoldDB" id="A0A448UZV5"/>
<keyword evidence="7" id="KW-1003">Cell membrane</keyword>
<dbReference type="PRINTS" id="PR00125">
    <property type="entry name" value="ATPASEDELTA"/>
</dbReference>
<reference evidence="8 9" key="1">
    <citation type="submission" date="2018-12" db="EMBL/GenBank/DDBJ databases">
        <authorList>
            <consortium name="Pathogen Informatics"/>
        </authorList>
    </citation>
    <scope>NUCLEOTIDE SEQUENCE [LARGE SCALE GENOMIC DNA]</scope>
    <source>
        <strain evidence="8 9">NCTC13079</strain>
    </source>
</reference>
<dbReference type="GO" id="GO:0046933">
    <property type="term" value="F:proton-transporting ATP synthase activity, rotational mechanism"/>
    <property type="evidence" value="ECO:0007669"/>
    <property type="project" value="UniProtKB-UniRule"/>
</dbReference>
<dbReference type="GO" id="GO:0005886">
    <property type="term" value="C:plasma membrane"/>
    <property type="evidence" value="ECO:0007669"/>
    <property type="project" value="UniProtKB-SubCell"/>
</dbReference>
<dbReference type="PANTHER" id="PTHR11910">
    <property type="entry name" value="ATP SYNTHASE DELTA CHAIN"/>
    <property type="match status" value="1"/>
</dbReference>
<evidence type="ECO:0000256" key="2">
    <source>
        <dbReference type="ARBA" id="ARBA00022448"/>
    </source>
</evidence>
<dbReference type="RefSeq" id="WP_126464631.1">
    <property type="nucleotide sequence ID" value="NZ_JAUSWF010000006.1"/>
</dbReference>